<gene>
    <name evidence="3" type="ordered locus">HCH_01264</name>
</gene>
<dbReference type="KEGG" id="hch:HCH_01264"/>
<sequence length="377" mass="40704">MKKALITLIAAALILGLGYWKWRPQPLPVSLHSLSKGSVESTVANTRAGAVRACQRSKLSMPTGGAVSVLHVKAGDRVQSGQLLLELWNKDLRALHDQARAGLSIAERKKAEICFGAERDQRELQRQQTLASKKLSSEDILDAARTQAGMSALACKAAAAQIEESQAVVALQAAQLERSALRAPFSGVIAEINGEIGEYVTPSPPGVPTPPAVDLIDDSCLYVRAPIDEVDTARIKVGMPARVTLDAFRGRALQAKVTRVAPYVQEYEKQARTVDVEVEINEFPEDMNLLVGYSADIEVIIDSRDNVLRLPTEMILEGDAVLKFDPNDQSLHKVAFQGGIGNWVYTEVVSGLNEGDRVLAALGQEGAEDGAQVRPQP</sequence>
<comment type="similarity">
    <text evidence="1">Belongs to the membrane fusion protein (MFP) (TC 8.A.1) family.</text>
</comment>
<dbReference type="STRING" id="349521.HCH_01264"/>
<dbReference type="Gene3D" id="2.40.50.100">
    <property type="match status" value="1"/>
</dbReference>
<dbReference type="InterPro" id="IPR006143">
    <property type="entry name" value="RND_pump_MFP"/>
</dbReference>
<dbReference type="NCBIfam" id="TIGR01730">
    <property type="entry name" value="RND_mfp"/>
    <property type="match status" value="1"/>
</dbReference>
<dbReference type="GO" id="GO:0015562">
    <property type="term" value="F:efflux transmembrane transporter activity"/>
    <property type="evidence" value="ECO:0007669"/>
    <property type="project" value="TreeGrafter"/>
</dbReference>
<dbReference type="Pfam" id="PF25954">
    <property type="entry name" value="Beta-barrel_RND_2"/>
    <property type="match status" value="1"/>
</dbReference>
<evidence type="ECO:0000313" key="3">
    <source>
        <dbReference type="EMBL" id="ABC28133.1"/>
    </source>
</evidence>
<dbReference type="PANTHER" id="PTHR30469">
    <property type="entry name" value="MULTIDRUG RESISTANCE PROTEIN MDTA"/>
    <property type="match status" value="1"/>
</dbReference>
<evidence type="ECO:0000313" key="4">
    <source>
        <dbReference type="Proteomes" id="UP000000238"/>
    </source>
</evidence>
<dbReference type="GO" id="GO:1990281">
    <property type="term" value="C:efflux pump complex"/>
    <property type="evidence" value="ECO:0007669"/>
    <property type="project" value="TreeGrafter"/>
</dbReference>
<dbReference type="InterPro" id="IPR058792">
    <property type="entry name" value="Beta-barrel_RND_2"/>
</dbReference>
<evidence type="ECO:0000256" key="1">
    <source>
        <dbReference type="ARBA" id="ARBA00009477"/>
    </source>
</evidence>
<dbReference type="AlphaFoldDB" id="Q2SMJ1"/>
<reference evidence="3 4" key="1">
    <citation type="journal article" date="2005" name="Nucleic Acids Res.">
        <title>Genomic blueprint of Hahella chejuensis, a marine microbe producing an algicidal agent.</title>
        <authorList>
            <person name="Jeong H."/>
            <person name="Yim J.H."/>
            <person name="Lee C."/>
            <person name="Choi S.-H."/>
            <person name="Park Y.K."/>
            <person name="Yoon S.H."/>
            <person name="Hur C.-G."/>
            <person name="Kang H.-Y."/>
            <person name="Kim D."/>
            <person name="Lee H.H."/>
            <person name="Park K.H."/>
            <person name="Park S.-H."/>
            <person name="Park H.-S."/>
            <person name="Lee H.K."/>
            <person name="Oh T.K."/>
            <person name="Kim J.F."/>
        </authorList>
    </citation>
    <scope>NUCLEOTIDE SEQUENCE [LARGE SCALE GENOMIC DNA]</scope>
    <source>
        <strain evidence="3 4">KCTC 2396</strain>
    </source>
</reference>
<dbReference type="EMBL" id="CP000155">
    <property type="protein sequence ID" value="ABC28133.1"/>
    <property type="molecule type" value="Genomic_DNA"/>
</dbReference>
<feature type="domain" description="CusB-like beta-barrel" evidence="2">
    <location>
        <begin position="223"/>
        <end position="282"/>
    </location>
</feature>
<organism evidence="3 4">
    <name type="scientific">Hahella chejuensis (strain KCTC 2396)</name>
    <dbReference type="NCBI Taxonomy" id="349521"/>
    <lineage>
        <taxon>Bacteria</taxon>
        <taxon>Pseudomonadati</taxon>
        <taxon>Pseudomonadota</taxon>
        <taxon>Gammaproteobacteria</taxon>
        <taxon>Oceanospirillales</taxon>
        <taxon>Hahellaceae</taxon>
        <taxon>Hahella</taxon>
    </lineage>
</organism>
<protein>
    <submittedName>
        <fullName evidence="3">Membrane-fusion protein</fullName>
    </submittedName>
</protein>
<dbReference type="OrthoDB" id="9806939at2"/>
<dbReference type="eggNOG" id="COG0845">
    <property type="taxonomic scope" value="Bacteria"/>
</dbReference>
<evidence type="ECO:0000259" key="2">
    <source>
        <dbReference type="Pfam" id="PF25954"/>
    </source>
</evidence>
<proteinExistence type="inferred from homology"/>
<dbReference type="HOGENOM" id="CLU_018816_14_1_6"/>
<keyword evidence="4" id="KW-1185">Reference proteome</keyword>
<accession>Q2SMJ1</accession>
<dbReference type="Gene3D" id="2.40.30.170">
    <property type="match status" value="1"/>
</dbReference>
<name>Q2SMJ1_HAHCH</name>
<dbReference type="Proteomes" id="UP000000238">
    <property type="component" value="Chromosome"/>
</dbReference>
<dbReference type="SUPFAM" id="SSF111369">
    <property type="entry name" value="HlyD-like secretion proteins"/>
    <property type="match status" value="1"/>
</dbReference>
<dbReference type="RefSeq" id="WP_011395206.1">
    <property type="nucleotide sequence ID" value="NC_007645.1"/>
</dbReference>